<dbReference type="PRINTS" id="PR00452">
    <property type="entry name" value="SH3DOMAIN"/>
</dbReference>
<dbReference type="FunFam" id="2.30.30.40:FF:000100">
    <property type="entry name" value="SH3 domain-containing YSC84-like protein 1"/>
    <property type="match status" value="1"/>
</dbReference>
<dbReference type="InterPro" id="IPR033643">
    <property type="entry name" value="SYLF_SH3YL1-like"/>
</dbReference>
<evidence type="ECO:0000313" key="6">
    <source>
        <dbReference type="EMBL" id="TDZ59780.1"/>
    </source>
</evidence>
<dbReference type="Proteomes" id="UP000295703">
    <property type="component" value="Unassembled WGS sequence"/>
</dbReference>
<gene>
    <name evidence="6" type="ORF">CTRI78_v005100</name>
</gene>
<evidence type="ECO:0000256" key="4">
    <source>
        <dbReference type="SAM" id="MobiDB-lite"/>
    </source>
</evidence>
<protein>
    <submittedName>
        <fullName evidence="6">SH3 domain-containing protein</fullName>
    </submittedName>
</protein>
<evidence type="ECO:0000256" key="1">
    <source>
        <dbReference type="ARBA" id="ARBA00007761"/>
    </source>
</evidence>
<feature type="compositionally biased region" description="Basic and acidic residues" evidence="4">
    <location>
        <begin position="328"/>
        <end position="340"/>
    </location>
</feature>
<dbReference type="Pfam" id="PF00018">
    <property type="entry name" value="SH3_1"/>
    <property type="match status" value="1"/>
</dbReference>
<accession>A0A4R8RMK3</accession>
<dbReference type="Gene3D" id="2.30.30.40">
    <property type="entry name" value="SH3 Domains"/>
    <property type="match status" value="1"/>
</dbReference>
<dbReference type="InterPro" id="IPR051702">
    <property type="entry name" value="SH3_domain_YSC84-like"/>
</dbReference>
<reference evidence="6 7" key="1">
    <citation type="submission" date="2018-12" db="EMBL/GenBank/DDBJ databases">
        <title>Genome sequence and assembly of Colletotrichum trifolii.</title>
        <authorList>
            <person name="Gan P."/>
            <person name="Shirasu K."/>
        </authorList>
    </citation>
    <scope>NUCLEOTIDE SEQUENCE [LARGE SCALE GENOMIC DNA]</scope>
    <source>
        <strain evidence="6 7">543-2</strain>
    </source>
</reference>
<dbReference type="STRING" id="5466.A0A4R8RMK3"/>
<dbReference type="InterPro" id="IPR001452">
    <property type="entry name" value="SH3_domain"/>
</dbReference>
<dbReference type="InterPro" id="IPR036028">
    <property type="entry name" value="SH3-like_dom_sf"/>
</dbReference>
<name>A0A4R8RMK3_COLTR</name>
<keyword evidence="2 3" id="KW-0728">SH3 domain</keyword>
<evidence type="ECO:0000256" key="2">
    <source>
        <dbReference type="ARBA" id="ARBA00022443"/>
    </source>
</evidence>
<dbReference type="GO" id="GO:0051015">
    <property type="term" value="F:actin filament binding"/>
    <property type="evidence" value="ECO:0007669"/>
    <property type="project" value="TreeGrafter"/>
</dbReference>
<dbReference type="PANTHER" id="PTHR15629:SF2">
    <property type="entry name" value="SH3 DOMAIN-CONTAINING YSC84-LIKE PROTEIN 1"/>
    <property type="match status" value="1"/>
</dbReference>
<dbReference type="InterPro" id="IPR007461">
    <property type="entry name" value="Ysc84_actin-binding"/>
</dbReference>
<dbReference type="PRINTS" id="PR01887">
    <property type="entry name" value="SPECTRNALPHA"/>
</dbReference>
<keyword evidence="7" id="KW-1185">Reference proteome</keyword>
<dbReference type="GO" id="GO:0030479">
    <property type="term" value="C:actin cortical patch"/>
    <property type="evidence" value="ECO:0007669"/>
    <property type="project" value="TreeGrafter"/>
</dbReference>
<dbReference type="GO" id="GO:0051666">
    <property type="term" value="P:actin cortical patch localization"/>
    <property type="evidence" value="ECO:0007669"/>
    <property type="project" value="TreeGrafter"/>
</dbReference>
<dbReference type="Pfam" id="PF04366">
    <property type="entry name" value="Ysc84"/>
    <property type="match status" value="1"/>
</dbReference>
<dbReference type="PROSITE" id="PS50002">
    <property type="entry name" value="SH3"/>
    <property type="match status" value="1"/>
</dbReference>
<dbReference type="EMBL" id="RYZW01000040">
    <property type="protein sequence ID" value="TDZ59780.1"/>
    <property type="molecule type" value="Genomic_DNA"/>
</dbReference>
<dbReference type="CDD" id="cd11525">
    <property type="entry name" value="SYLF_SH3YL1_like"/>
    <property type="match status" value="1"/>
</dbReference>
<sequence length="430" mass="45109">MGLHNPLPSSMASECKKCGKILTSFIDPRQAFSPDKIIPPSILANAKVNQIPTPPSRSPTKLSLAGLAILTVLKAGFLGSGRFGSGLVVSRLPDGSWSAPSAIGTAGAGFGGQIGFELTDFVFILNDASAVKTFAQAGSLTLGGNVSIAAGPVGRNAEAAGAASLKSVAGIFSYSKTKGLFAGVSLEGSVIIERRDANEKLYGTRYTAAQILTGSVRSPPQAAPLMNILNSRAFNAGRTAHANDSMYNEVPVYDQGHDDVVWNGRRASGFGEGESNYRSSMYGSGSGASEFGGPKRATTWQDDTYDRPTGGGGGFGALSRANTVATRGGDDSYVYRDRPSPDFGVSDQKTGPPGRPTAPKPNFASKTAMLKKNEAVALFTFEGEQPGDLGFKKGDVITVLKRTDNETDWWTGMLGARHGIFPSNYVKMKE</sequence>
<comment type="similarity">
    <text evidence="1">Belongs to the SH3YL1 family.</text>
</comment>
<feature type="region of interest" description="Disordered" evidence="4">
    <location>
        <begin position="328"/>
        <end position="362"/>
    </location>
</feature>
<dbReference type="CDD" id="cd11842">
    <property type="entry name" value="SH3_Ysc84p_like"/>
    <property type="match status" value="1"/>
</dbReference>
<dbReference type="SUPFAM" id="SSF50044">
    <property type="entry name" value="SH3-domain"/>
    <property type="match status" value="1"/>
</dbReference>
<dbReference type="SMART" id="SM00326">
    <property type="entry name" value="SH3"/>
    <property type="match status" value="1"/>
</dbReference>
<organism evidence="6 7">
    <name type="scientific">Colletotrichum trifolii</name>
    <dbReference type="NCBI Taxonomy" id="5466"/>
    <lineage>
        <taxon>Eukaryota</taxon>
        <taxon>Fungi</taxon>
        <taxon>Dikarya</taxon>
        <taxon>Ascomycota</taxon>
        <taxon>Pezizomycotina</taxon>
        <taxon>Sordariomycetes</taxon>
        <taxon>Hypocreomycetidae</taxon>
        <taxon>Glomerellales</taxon>
        <taxon>Glomerellaceae</taxon>
        <taxon>Colletotrichum</taxon>
        <taxon>Colletotrichum orbiculare species complex</taxon>
    </lineage>
</organism>
<dbReference type="GO" id="GO:0051017">
    <property type="term" value="P:actin filament bundle assembly"/>
    <property type="evidence" value="ECO:0007669"/>
    <property type="project" value="TreeGrafter"/>
</dbReference>
<dbReference type="PANTHER" id="PTHR15629">
    <property type="entry name" value="SH3YL1 PROTEIN"/>
    <property type="match status" value="1"/>
</dbReference>
<dbReference type="AlphaFoldDB" id="A0A4R8RMK3"/>
<proteinExistence type="inferred from homology"/>
<feature type="domain" description="SH3" evidence="5">
    <location>
        <begin position="370"/>
        <end position="430"/>
    </location>
</feature>
<evidence type="ECO:0000256" key="3">
    <source>
        <dbReference type="PROSITE-ProRule" id="PRU00192"/>
    </source>
</evidence>
<evidence type="ECO:0000313" key="7">
    <source>
        <dbReference type="Proteomes" id="UP000295703"/>
    </source>
</evidence>
<evidence type="ECO:0000259" key="5">
    <source>
        <dbReference type="PROSITE" id="PS50002"/>
    </source>
</evidence>
<comment type="caution">
    <text evidence="6">The sequence shown here is derived from an EMBL/GenBank/DDBJ whole genome shotgun (WGS) entry which is preliminary data.</text>
</comment>
<dbReference type="GO" id="GO:0035091">
    <property type="term" value="F:phosphatidylinositol binding"/>
    <property type="evidence" value="ECO:0007669"/>
    <property type="project" value="TreeGrafter"/>
</dbReference>